<feature type="transmembrane region" description="Helical" evidence="1">
    <location>
        <begin position="152"/>
        <end position="170"/>
    </location>
</feature>
<keyword evidence="1" id="KW-1133">Transmembrane helix</keyword>
<feature type="transmembrane region" description="Helical" evidence="1">
    <location>
        <begin position="130"/>
        <end position="146"/>
    </location>
</feature>
<dbReference type="Proteomes" id="UP001201449">
    <property type="component" value="Unassembled WGS sequence"/>
</dbReference>
<evidence type="ECO:0000313" key="2">
    <source>
        <dbReference type="EMBL" id="MCF1751538.1"/>
    </source>
</evidence>
<accession>A0ABS9BXE8</accession>
<proteinExistence type="predicted"/>
<sequence>MDILSLFVPGAVAFAILGRVPAIDQFFIETHLYEYEGWVHVAKFLVLIYILGHFLFFFGSLLDDWVYDKLKDSIWKNKSLQDMVVRFKIYQTGIADGDTFNAFKWCSAWLLIHQPKLYEQMERHMAESKFFRSLVVVGLLAVAIFGSQSDVGLALVSLLVTAFSLVRYMTQRKKSVDMAYQGVITASVDFKDFVNKS</sequence>
<evidence type="ECO:0000313" key="3">
    <source>
        <dbReference type="Proteomes" id="UP001201449"/>
    </source>
</evidence>
<keyword evidence="1" id="KW-0472">Membrane</keyword>
<keyword evidence="1" id="KW-0812">Transmembrane</keyword>
<organism evidence="2 3">
    <name type="scientific">Mariniradius sediminis</name>
    <dbReference type="NCBI Taxonomy" id="2909237"/>
    <lineage>
        <taxon>Bacteria</taxon>
        <taxon>Pseudomonadati</taxon>
        <taxon>Bacteroidota</taxon>
        <taxon>Cytophagia</taxon>
        <taxon>Cytophagales</taxon>
        <taxon>Cyclobacteriaceae</taxon>
        <taxon>Mariniradius</taxon>
    </lineage>
</organism>
<evidence type="ECO:0000256" key="1">
    <source>
        <dbReference type="SAM" id="Phobius"/>
    </source>
</evidence>
<reference evidence="2 3" key="1">
    <citation type="submission" date="2022-01" db="EMBL/GenBank/DDBJ databases">
        <title>Mariniradius saccharolyticus sp. nov., isolated from sediment of a river.</title>
        <authorList>
            <person name="Liu H."/>
        </authorList>
    </citation>
    <scope>NUCLEOTIDE SEQUENCE [LARGE SCALE GENOMIC DNA]</scope>
    <source>
        <strain evidence="2 3">RY-2</strain>
    </source>
</reference>
<dbReference type="EMBL" id="JAKEVZ010000007">
    <property type="protein sequence ID" value="MCF1751538.1"/>
    <property type="molecule type" value="Genomic_DNA"/>
</dbReference>
<name>A0ABS9BXE8_9BACT</name>
<feature type="transmembrane region" description="Helical" evidence="1">
    <location>
        <begin position="38"/>
        <end position="62"/>
    </location>
</feature>
<protein>
    <submittedName>
        <fullName evidence="2">Uncharacterized protein</fullName>
    </submittedName>
</protein>
<dbReference type="RefSeq" id="WP_234861516.1">
    <property type="nucleotide sequence ID" value="NZ_JAKEVZ010000007.1"/>
</dbReference>
<comment type="caution">
    <text evidence="2">The sequence shown here is derived from an EMBL/GenBank/DDBJ whole genome shotgun (WGS) entry which is preliminary data.</text>
</comment>
<keyword evidence="3" id="KW-1185">Reference proteome</keyword>
<gene>
    <name evidence="2" type="ORF">L0U89_10695</name>
</gene>